<feature type="domain" description="HTH CENPB-type" evidence="3">
    <location>
        <begin position="9"/>
        <end position="74"/>
    </location>
</feature>
<feature type="compositionally biased region" description="Basic and acidic residues" evidence="2">
    <location>
        <begin position="345"/>
        <end position="379"/>
    </location>
</feature>
<dbReference type="InterPro" id="IPR006600">
    <property type="entry name" value="HTH_CenpB_DNA-bd_dom"/>
</dbReference>
<comment type="caution">
    <text evidence="4">The sequence shown here is derived from an EMBL/GenBank/DDBJ whole genome shotgun (WGS) entry which is preliminary data.</text>
</comment>
<accession>A0A409YZ05</accession>
<reference evidence="4 5" key="1">
    <citation type="journal article" date="2018" name="Evol. Lett.">
        <title>Horizontal gene cluster transfer increased hallucinogenic mushroom diversity.</title>
        <authorList>
            <person name="Reynolds H.T."/>
            <person name="Vijayakumar V."/>
            <person name="Gluck-Thaler E."/>
            <person name="Korotkin H.B."/>
            <person name="Matheny P.B."/>
            <person name="Slot J.C."/>
        </authorList>
    </citation>
    <scope>NUCLEOTIDE SEQUENCE [LARGE SCALE GENOMIC DNA]</scope>
    <source>
        <strain evidence="4 5">2629</strain>
    </source>
</reference>
<name>A0A409YZ05_9AGAR</name>
<gene>
    <name evidence="4" type="ORF">CVT24_012447</name>
</gene>
<dbReference type="Pfam" id="PF03221">
    <property type="entry name" value="HTH_Tnp_Tc5"/>
    <property type="match status" value="1"/>
</dbReference>
<dbReference type="STRING" id="181874.A0A409YZ05"/>
<sequence length="477" mass="52990">MGGMKTRQEAHEHERLLSSPEEEMLVDWIKSLGRRAVPATLDMVRDFASEISGKKVGVNWPRKFMERHPDLKIKKTTQLEACRAQSLNCKAVTEFFDMLKDIIESNFLEYYHCARTEAFLPSTILSAFAKLGIWPLNPAAIPEKAFEPSKETSSRAAMPVSVTLAPLLKVVHPDADLSPLSQGPFTISDPSAAALTPTPPPSSISPSAHLPLSPVPPVPLSATSNTSDSTSTSSFRYRPAGLPKELPPTASRDALRSQITILRQMLYAAKEQIERDHAQKTYSSSMPRHMTSDEMLDYLAQTEWTAQWKALLKAAAPKLKELKKEVEEIEKKAVVDAKWAEAEKKRLERESERLRKEEERKLERERKAQLRKEQAEKKAAALRGGKRGYKAKQTDLTSESGSDAKSELSDFNSDGIPIAAAEVAERPRPRPRPLRPSAQAASAVATLDLPVSASPAFPSIIDTSTIAHRYPQRSRKK</sequence>
<evidence type="ECO:0000256" key="2">
    <source>
        <dbReference type="SAM" id="MobiDB-lite"/>
    </source>
</evidence>
<protein>
    <recommendedName>
        <fullName evidence="3">HTH CENPB-type domain-containing protein</fullName>
    </recommendedName>
</protein>
<keyword evidence="5" id="KW-1185">Reference proteome</keyword>
<proteinExistence type="predicted"/>
<evidence type="ECO:0000313" key="5">
    <source>
        <dbReference type="Proteomes" id="UP000284842"/>
    </source>
</evidence>
<dbReference type="InParanoid" id="A0A409YZ05"/>
<dbReference type="GO" id="GO:0003677">
    <property type="term" value="F:DNA binding"/>
    <property type="evidence" value="ECO:0007669"/>
    <property type="project" value="UniProtKB-KW"/>
</dbReference>
<dbReference type="PROSITE" id="PS51253">
    <property type="entry name" value="HTH_CENPB"/>
    <property type="match status" value="1"/>
</dbReference>
<feature type="region of interest" description="Disordered" evidence="2">
    <location>
        <begin position="345"/>
        <end position="441"/>
    </location>
</feature>
<organism evidence="4 5">
    <name type="scientific">Panaeolus cyanescens</name>
    <dbReference type="NCBI Taxonomy" id="181874"/>
    <lineage>
        <taxon>Eukaryota</taxon>
        <taxon>Fungi</taxon>
        <taxon>Dikarya</taxon>
        <taxon>Basidiomycota</taxon>
        <taxon>Agaricomycotina</taxon>
        <taxon>Agaricomycetes</taxon>
        <taxon>Agaricomycetidae</taxon>
        <taxon>Agaricales</taxon>
        <taxon>Agaricineae</taxon>
        <taxon>Galeropsidaceae</taxon>
        <taxon>Panaeolus</taxon>
    </lineage>
</organism>
<dbReference type="AlphaFoldDB" id="A0A409YZ05"/>
<evidence type="ECO:0000256" key="1">
    <source>
        <dbReference type="ARBA" id="ARBA00023125"/>
    </source>
</evidence>
<dbReference type="Proteomes" id="UP000284842">
    <property type="component" value="Unassembled WGS sequence"/>
</dbReference>
<dbReference type="EMBL" id="NHTK01000121">
    <property type="protein sequence ID" value="PPR08153.1"/>
    <property type="molecule type" value="Genomic_DNA"/>
</dbReference>
<keyword evidence="1" id="KW-0238">DNA-binding</keyword>
<dbReference type="OrthoDB" id="3064354at2759"/>
<feature type="compositionally biased region" description="Low complexity" evidence="2">
    <location>
        <begin position="220"/>
        <end position="234"/>
    </location>
</feature>
<evidence type="ECO:0000259" key="3">
    <source>
        <dbReference type="PROSITE" id="PS51253"/>
    </source>
</evidence>
<evidence type="ECO:0000313" key="4">
    <source>
        <dbReference type="EMBL" id="PPR08153.1"/>
    </source>
</evidence>
<feature type="region of interest" description="Disordered" evidence="2">
    <location>
        <begin position="188"/>
        <end position="251"/>
    </location>
</feature>